<dbReference type="PANTHER" id="PTHR30336">
    <property type="entry name" value="INNER MEMBRANE PROTEIN, PROBABLE PERMEASE"/>
    <property type="match status" value="1"/>
</dbReference>
<proteinExistence type="predicted"/>
<feature type="domain" description="DUF218" evidence="1">
    <location>
        <begin position="39"/>
        <end position="177"/>
    </location>
</feature>
<dbReference type="CDD" id="cd06259">
    <property type="entry name" value="YdcF-like"/>
    <property type="match status" value="1"/>
</dbReference>
<evidence type="ECO:0000313" key="2">
    <source>
        <dbReference type="EMBL" id="MDC7695626.1"/>
    </source>
</evidence>
<reference evidence="2 3" key="1">
    <citation type="submission" date="2023-01" db="EMBL/GenBank/DDBJ databases">
        <title>Novel species of the genus Asticcacaulis isolated from rivers.</title>
        <authorList>
            <person name="Lu H."/>
        </authorList>
    </citation>
    <scope>NUCLEOTIDE SEQUENCE [LARGE SCALE GENOMIC DNA]</scope>
    <source>
        <strain evidence="2 3">DXS10W</strain>
    </source>
</reference>
<dbReference type="InterPro" id="IPR003848">
    <property type="entry name" value="DUF218"/>
</dbReference>
<accession>A0ABT5IHE9</accession>
<name>A0ABT5IHE9_9CAUL</name>
<keyword evidence="3" id="KW-1185">Reference proteome</keyword>
<dbReference type="Pfam" id="PF02698">
    <property type="entry name" value="DUF218"/>
    <property type="match status" value="1"/>
</dbReference>
<organism evidence="2 3">
    <name type="scientific">Asticcacaulis currens</name>
    <dbReference type="NCBI Taxonomy" id="2984210"/>
    <lineage>
        <taxon>Bacteria</taxon>
        <taxon>Pseudomonadati</taxon>
        <taxon>Pseudomonadota</taxon>
        <taxon>Alphaproteobacteria</taxon>
        <taxon>Caulobacterales</taxon>
        <taxon>Caulobacteraceae</taxon>
        <taxon>Asticcacaulis</taxon>
    </lineage>
</organism>
<dbReference type="EMBL" id="JAQQKW010000010">
    <property type="protein sequence ID" value="MDC7695626.1"/>
    <property type="molecule type" value="Genomic_DNA"/>
</dbReference>
<dbReference type="PANTHER" id="PTHR30336:SF4">
    <property type="entry name" value="ENVELOPE BIOGENESIS FACTOR ELYC"/>
    <property type="match status" value="1"/>
</dbReference>
<dbReference type="InterPro" id="IPR051599">
    <property type="entry name" value="Cell_Envelope_Assoc"/>
</dbReference>
<dbReference type="RefSeq" id="WP_272742285.1">
    <property type="nucleotide sequence ID" value="NZ_JAQQKW010000010.1"/>
</dbReference>
<gene>
    <name evidence="2" type="ORF">PQU94_15215</name>
</gene>
<evidence type="ECO:0000313" key="3">
    <source>
        <dbReference type="Proteomes" id="UP001216595"/>
    </source>
</evidence>
<comment type="caution">
    <text evidence="2">The sequence shown here is derived from an EMBL/GenBank/DDBJ whole genome shotgun (WGS) entry which is preliminary data.</text>
</comment>
<sequence length="213" mass="23402">MRRLMAVVLVVGLWLAGLYAFADRVIHSTPAAEPEEAADAIVVLTGASDMRIKEGMRLLERRKGARMLISGVNREVKREELLPVTEGSKKLYECCVDLGYEAQTTLGNAYEVAEWAKAKGFDDLIVVTSDYHMPRSLLEIKAALPGVKLHAYPVATPTLDARAWWKSWRSSRVLIIEYSKYLAILARDIVSNFTGSGKNNETGAEASAEGSAS</sequence>
<dbReference type="Proteomes" id="UP001216595">
    <property type="component" value="Unassembled WGS sequence"/>
</dbReference>
<protein>
    <submittedName>
        <fullName evidence="2">YdcF family protein</fullName>
    </submittedName>
</protein>
<evidence type="ECO:0000259" key="1">
    <source>
        <dbReference type="Pfam" id="PF02698"/>
    </source>
</evidence>